<feature type="region of interest" description="Disordered" evidence="1">
    <location>
        <begin position="81"/>
        <end position="107"/>
    </location>
</feature>
<dbReference type="AlphaFoldDB" id="A0A9P1FTI6"/>
<feature type="region of interest" description="Disordered" evidence="1">
    <location>
        <begin position="1"/>
        <end position="28"/>
    </location>
</feature>
<keyword evidence="6" id="KW-1185">Reference proteome</keyword>
<protein>
    <submittedName>
        <fullName evidence="5">Peptidase A2 domain-containing protein</fullName>
    </submittedName>
</protein>
<evidence type="ECO:0000256" key="2">
    <source>
        <dbReference type="SAM" id="Phobius"/>
    </source>
</evidence>
<feature type="compositionally biased region" description="Low complexity" evidence="1">
    <location>
        <begin position="8"/>
        <end position="28"/>
    </location>
</feature>
<feature type="transmembrane region" description="Helical" evidence="2">
    <location>
        <begin position="410"/>
        <end position="431"/>
    </location>
</feature>
<evidence type="ECO:0000256" key="1">
    <source>
        <dbReference type="SAM" id="MobiDB-lite"/>
    </source>
</evidence>
<feature type="transmembrane region" description="Helical" evidence="2">
    <location>
        <begin position="377"/>
        <end position="398"/>
    </location>
</feature>
<evidence type="ECO:0000313" key="3">
    <source>
        <dbReference type="EMBL" id="CAI3987606.1"/>
    </source>
</evidence>
<sequence>MVPKRVLKPAPQVVPALPPASAQPAPSKLLPVYDEEAEAVKDLPPTPMEQIPDCVVEEAPMQTQAGSVPAPAVMMPPPATASATGLATPVDHGQDVPRSPDGEDEPMSKRARICMIAGVEYEHEDDHNYTTFSGSELDAMEEFDFGLTTDDVSSEEPQFSAEKMAQLDSIAMYVETTRLKQMEVLLPPETLQGTDPKRLSTRFVITWRDKVIDGKRIVALSSAEAEVHAAVSTTCDGLLLRICLEFCVGEKIRLKIIVDNSAAKQVLQRSGVGRIRHLSCRVLWIQQLVKSKQLETSTIPTKENYADLGTKKLSRDRMQYLMNGVGVFDESVGELVGAEIVLREKAAGDFRHVLRMMRESIGEDSNHKTMVSAKKTLRALLMLTLVSTTDALSLPSPMSFLLREQFPNHGFSLAVISFLVILFVCVSAVAMMPHVNEPEPEAEVSVEREARASTRQFNKPAVYGFLCVSVKQTLRLIDEAEYESNDAEVSSLNAMHELLMDMYSRFEEDGISPEGVRSMVELHNSLRSHEPEFNAFSCISVEPESGFTNDADEPEVESFLPPDPPADFVLIEPAAAFEPHSPEHMALWMIQRLTERLGRAMESGRAASVLKYVEQREVMVRICWFCSEHPEQRNGVWMMMQDLTDLSSSDDES</sequence>
<dbReference type="EMBL" id="CAMXCT010001182">
    <property type="protein sequence ID" value="CAI3987606.1"/>
    <property type="molecule type" value="Genomic_DNA"/>
</dbReference>
<dbReference type="CDD" id="cd09272">
    <property type="entry name" value="RNase_HI_RT_Ty1"/>
    <property type="match status" value="1"/>
</dbReference>
<reference evidence="3" key="1">
    <citation type="submission" date="2022-10" db="EMBL/GenBank/DDBJ databases">
        <authorList>
            <person name="Chen Y."/>
            <person name="Dougan E. K."/>
            <person name="Chan C."/>
            <person name="Rhodes N."/>
            <person name="Thang M."/>
        </authorList>
    </citation>
    <scope>NUCLEOTIDE SEQUENCE</scope>
</reference>
<feature type="compositionally biased region" description="Basic and acidic residues" evidence="1">
    <location>
        <begin position="92"/>
        <end position="101"/>
    </location>
</feature>
<dbReference type="OrthoDB" id="419756at2759"/>
<proteinExistence type="predicted"/>
<name>A0A9P1FTI6_9DINO</name>
<comment type="caution">
    <text evidence="3">The sequence shown here is derived from an EMBL/GenBank/DDBJ whole genome shotgun (WGS) entry which is preliminary data.</text>
</comment>
<evidence type="ECO:0000313" key="6">
    <source>
        <dbReference type="Proteomes" id="UP001152797"/>
    </source>
</evidence>
<reference evidence="4" key="2">
    <citation type="submission" date="2024-04" db="EMBL/GenBank/DDBJ databases">
        <authorList>
            <person name="Chen Y."/>
            <person name="Shah S."/>
            <person name="Dougan E. K."/>
            <person name="Thang M."/>
            <person name="Chan C."/>
        </authorList>
    </citation>
    <scope>NUCLEOTIDE SEQUENCE [LARGE SCALE GENOMIC DNA]</scope>
</reference>
<dbReference type="EMBL" id="CAMXCT020001182">
    <property type="protein sequence ID" value="CAL1140981.1"/>
    <property type="molecule type" value="Genomic_DNA"/>
</dbReference>
<keyword evidence="2" id="KW-0812">Transmembrane</keyword>
<dbReference type="EMBL" id="CAMXCT030001182">
    <property type="protein sequence ID" value="CAL4774918.1"/>
    <property type="molecule type" value="Genomic_DNA"/>
</dbReference>
<dbReference type="Proteomes" id="UP001152797">
    <property type="component" value="Unassembled WGS sequence"/>
</dbReference>
<evidence type="ECO:0000313" key="5">
    <source>
        <dbReference type="EMBL" id="CAL4774918.1"/>
    </source>
</evidence>
<organism evidence="3">
    <name type="scientific">Cladocopium goreaui</name>
    <dbReference type="NCBI Taxonomy" id="2562237"/>
    <lineage>
        <taxon>Eukaryota</taxon>
        <taxon>Sar</taxon>
        <taxon>Alveolata</taxon>
        <taxon>Dinophyceae</taxon>
        <taxon>Suessiales</taxon>
        <taxon>Symbiodiniaceae</taxon>
        <taxon>Cladocopium</taxon>
    </lineage>
</organism>
<evidence type="ECO:0000313" key="4">
    <source>
        <dbReference type="EMBL" id="CAL1140981.1"/>
    </source>
</evidence>
<gene>
    <name evidence="3" type="ORF">C1SCF055_LOCUS14861</name>
</gene>
<keyword evidence="2" id="KW-1133">Transmembrane helix</keyword>
<accession>A0A9P1FTI6</accession>
<keyword evidence="2" id="KW-0472">Membrane</keyword>